<keyword evidence="5" id="KW-1185">Reference proteome</keyword>
<dbReference type="RefSeq" id="WP_236803178.1">
    <property type="nucleotide sequence ID" value="NZ_JAUSRE010000010.1"/>
</dbReference>
<dbReference type="Proteomes" id="UP001226577">
    <property type="component" value="Unassembled WGS sequence"/>
</dbReference>
<sequence>MNRRTKIGMAIAAGVLALGATGAGIASFADGDGGDITGPAADQARAAAVQAVPGGRAGKVEADNESGTDSYSVDVTKPDGTQLEVRLDKAYQVLGTGPVDGDQEGEDR</sequence>
<feature type="domain" description="PepSY" evidence="3">
    <location>
        <begin position="41"/>
        <end position="88"/>
    </location>
</feature>
<evidence type="ECO:0000256" key="1">
    <source>
        <dbReference type="SAM" id="MobiDB-lite"/>
    </source>
</evidence>
<name>A0ABT9RUY1_9MICC</name>
<dbReference type="Pfam" id="PF03413">
    <property type="entry name" value="PepSY"/>
    <property type="match status" value="1"/>
</dbReference>
<organism evidence="4 5">
    <name type="scientific">Pseudarthrobacter enclensis</name>
    <dbReference type="NCBI Taxonomy" id="993070"/>
    <lineage>
        <taxon>Bacteria</taxon>
        <taxon>Bacillati</taxon>
        <taxon>Actinomycetota</taxon>
        <taxon>Actinomycetes</taxon>
        <taxon>Micrococcales</taxon>
        <taxon>Micrococcaceae</taxon>
        <taxon>Pseudarthrobacter</taxon>
    </lineage>
</organism>
<evidence type="ECO:0000313" key="4">
    <source>
        <dbReference type="EMBL" id="MDP9888611.1"/>
    </source>
</evidence>
<dbReference type="Gene3D" id="3.30.505.20">
    <property type="match status" value="1"/>
</dbReference>
<proteinExistence type="predicted"/>
<feature type="signal peptide" evidence="2">
    <location>
        <begin position="1"/>
        <end position="28"/>
    </location>
</feature>
<protein>
    <recommendedName>
        <fullName evidence="3">PepSY domain-containing protein</fullName>
    </recommendedName>
</protein>
<evidence type="ECO:0000313" key="5">
    <source>
        <dbReference type="Proteomes" id="UP001226577"/>
    </source>
</evidence>
<evidence type="ECO:0000256" key="2">
    <source>
        <dbReference type="SAM" id="SignalP"/>
    </source>
</evidence>
<evidence type="ECO:0000259" key="3">
    <source>
        <dbReference type="Pfam" id="PF03413"/>
    </source>
</evidence>
<feature type="region of interest" description="Disordered" evidence="1">
    <location>
        <begin position="47"/>
        <end position="76"/>
    </location>
</feature>
<reference evidence="4 5" key="1">
    <citation type="submission" date="2023-07" db="EMBL/GenBank/DDBJ databases">
        <title>Sorghum-associated microbial communities from plants grown in Nebraska, USA.</title>
        <authorList>
            <person name="Schachtman D."/>
        </authorList>
    </citation>
    <scope>NUCLEOTIDE SEQUENCE [LARGE SCALE GENOMIC DNA]</scope>
    <source>
        <strain evidence="4 5">CC222</strain>
    </source>
</reference>
<dbReference type="InterPro" id="IPR025711">
    <property type="entry name" value="PepSY"/>
</dbReference>
<gene>
    <name evidence="4" type="ORF">J2X98_002204</name>
</gene>
<keyword evidence="2" id="KW-0732">Signal</keyword>
<accession>A0ABT9RUY1</accession>
<feature type="chain" id="PRO_5047493220" description="PepSY domain-containing protein" evidence="2">
    <location>
        <begin position="29"/>
        <end position="108"/>
    </location>
</feature>
<comment type="caution">
    <text evidence="4">The sequence shown here is derived from an EMBL/GenBank/DDBJ whole genome shotgun (WGS) entry which is preliminary data.</text>
</comment>
<dbReference type="EMBL" id="JAUSRE010000010">
    <property type="protein sequence ID" value="MDP9888611.1"/>
    <property type="molecule type" value="Genomic_DNA"/>
</dbReference>